<accession>A0ACB5T040</accession>
<sequence>MADWISTFPLTQHILGFTKTQLCRVIHSGPVPEHIGFIMDGNRRFAKQHKIQLEEGHNAGFESMAKLLEVCYDCGVKSVSVFAFSIENFNRSNREIDWLMSLFKKKFKQVLEHGDLCETYGVKIRVVGNVKLLPKDVRQVLDEAEEMTKNNTRAILNVCAPYTSRDDMTHAIRNIVKEGIDSKDITEDTIGKHLYSGPVPKMELLIRTSNVYRLSDFMLWEVVDLDCDIEILDVLWPEFTPLRLIWILLKWGFNRTYYGHRTANLLNLNNGSDDDSHSTSSSTTSQSQLKKTT</sequence>
<proteinExistence type="predicted"/>
<reference evidence="1" key="1">
    <citation type="submission" date="2023-04" db="EMBL/GenBank/DDBJ databases">
        <title>Ambrosiozyma monospora NBRC 10751.</title>
        <authorList>
            <person name="Ichikawa N."/>
            <person name="Sato H."/>
            <person name="Tonouchi N."/>
        </authorList>
    </citation>
    <scope>NUCLEOTIDE SEQUENCE</scope>
    <source>
        <strain evidence="1">NBRC 10751</strain>
    </source>
</reference>
<dbReference type="Proteomes" id="UP001165064">
    <property type="component" value="Unassembled WGS sequence"/>
</dbReference>
<organism evidence="1 2">
    <name type="scientific">Ambrosiozyma monospora</name>
    <name type="common">Yeast</name>
    <name type="synonym">Endomycopsis monosporus</name>
    <dbReference type="NCBI Taxonomy" id="43982"/>
    <lineage>
        <taxon>Eukaryota</taxon>
        <taxon>Fungi</taxon>
        <taxon>Dikarya</taxon>
        <taxon>Ascomycota</taxon>
        <taxon>Saccharomycotina</taxon>
        <taxon>Pichiomycetes</taxon>
        <taxon>Pichiales</taxon>
        <taxon>Pichiaceae</taxon>
        <taxon>Ambrosiozyma</taxon>
    </lineage>
</organism>
<evidence type="ECO:0000313" key="1">
    <source>
        <dbReference type="EMBL" id="GME78066.1"/>
    </source>
</evidence>
<dbReference type="EMBL" id="BSXS01002047">
    <property type="protein sequence ID" value="GME78066.1"/>
    <property type="molecule type" value="Genomic_DNA"/>
</dbReference>
<name>A0ACB5T040_AMBMO</name>
<gene>
    <name evidence="1" type="ORF">Amon02_000328600</name>
</gene>
<protein>
    <submittedName>
        <fullName evidence="1">Unnamed protein product</fullName>
    </submittedName>
</protein>
<comment type="caution">
    <text evidence="1">The sequence shown here is derived from an EMBL/GenBank/DDBJ whole genome shotgun (WGS) entry which is preliminary data.</text>
</comment>
<evidence type="ECO:0000313" key="2">
    <source>
        <dbReference type="Proteomes" id="UP001165064"/>
    </source>
</evidence>
<keyword evidence="2" id="KW-1185">Reference proteome</keyword>